<keyword evidence="2" id="KW-1185">Reference proteome</keyword>
<dbReference type="AlphaFoldDB" id="A0A2P5BFK9"/>
<comment type="caution">
    <text evidence="1">The sequence shown here is derived from an EMBL/GenBank/DDBJ whole genome shotgun (WGS) entry which is preliminary data.</text>
</comment>
<protein>
    <submittedName>
        <fullName evidence="1">Uncharacterized protein</fullName>
    </submittedName>
</protein>
<sequence>MVLNSQVVAMVANISANLWQYIACNPERLSSHQVLDLLFCLPLRHLRRLALSLFPPPSNRRL</sequence>
<dbReference type="OrthoDB" id="1935666at2759"/>
<gene>
    <name evidence="1" type="ORF">TorRG33x02_323090</name>
</gene>
<accession>A0A2P5BFK9</accession>
<reference evidence="2" key="1">
    <citation type="submission" date="2016-06" db="EMBL/GenBank/DDBJ databases">
        <title>Parallel loss of symbiosis genes in relatives of nitrogen-fixing non-legume Parasponia.</title>
        <authorList>
            <person name="Van Velzen R."/>
            <person name="Holmer R."/>
            <person name="Bu F."/>
            <person name="Rutten L."/>
            <person name="Van Zeijl A."/>
            <person name="Liu W."/>
            <person name="Santuari L."/>
            <person name="Cao Q."/>
            <person name="Sharma T."/>
            <person name="Shen D."/>
            <person name="Roswanjaya Y."/>
            <person name="Wardhani T."/>
            <person name="Kalhor M.S."/>
            <person name="Jansen J."/>
            <person name="Van den Hoogen J."/>
            <person name="Gungor B."/>
            <person name="Hartog M."/>
            <person name="Hontelez J."/>
            <person name="Verver J."/>
            <person name="Yang W.-C."/>
            <person name="Schijlen E."/>
            <person name="Repin R."/>
            <person name="Schilthuizen M."/>
            <person name="Schranz E."/>
            <person name="Heidstra R."/>
            <person name="Miyata K."/>
            <person name="Fedorova E."/>
            <person name="Kohlen W."/>
            <person name="Bisseling T."/>
            <person name="Smit S."/>
            <person name="Geurts R."/>
        </authorList>
    </citation>
    <scope>NUCLEOTIDE SEQUENCE [LARGE SCALE GENOMIC DNA]</scope>
    <source>
        <strain evidence="2">cv. RG33-2</strain>
    </source>
</reference>
<dbReference type="Proteomes" id="UP000237000">
    <property type="component" value="Unassembled WGS sequence"/>
</dbReference>
<proteinExistence type="predicted"/>
<dbReference type="EMBL" id="JXTC01000533">
    <property type="protein sequence ID" value="PON47546.1"/>
    <property type="molecule type" value="Genomic_DNA"/>
</dbReference>
<name>A0A2P5BFK9_TREOI</name>
<dbReference type="PANTHER" id="PTHR35104:SF13">
    <property type="entry name" value="OS03G0807000 PROTEIN"/>
    <property type="match status" value="1"/>
</dbReference>
<dbReference type="InParanoid" id="A0A2P5BFK9"/>
<organism evidence="1 2">
    <name type="scientific">Trema orientale</name>
    <name type="common">Charcoal tree</name>
    <name type="synonym">Celtis orientalis</name>
    <dbReference type="NCBI Taxonomy" id="63057"/>
    <lineage>
        <taxon>Eukaryota</taxon>
        <taxon>Viridiplantae</taxon>
        <taxon>Streptophyta</taxon>
        <taxon>Embryophyta</taxon>
        <taxon>Tracheophyta</taxon>
        <taxon>Spermatophyta</taxon>
        <taxon>Magnoliopsida</taxon>
        <taxon>eudicotyledons</taxon>
        <taxon>Gunneridae</taxon>
        <taxon>Pentapetalae</taxon>
        <taxon>rosids</taxon>
        <taxon>fabids</taxon>
        <taxon>Rosales</taxon>
        <taxon>Cannabaceae</taxon>
        <taxon>Trema</taxon>
    </lineage>
</organism>
<evidence type="ECO:0000313" key="2">
    <source>
        <dbReference type="Proteomes" id="UP000237000"/>
    </source>
</evidence>
<dbReference type="PANTHER" id="PTHR35104">
    <property type="entry name" value="OS03G0807000 PROTEIN"/>
    <property type="match status" value="1"/>
</dbReference>
<evidence type="ECO:0000313" key="1">
    <source>
        <dbReference type="EMBL" id="PON47546.1"/>
    </source>
</evidence>